<organism evidence="2 3">
    <name type="scientific">Lactiplantibacillus plajomi</name>
    <dbReference type="NCBI Taxonomy" id="1457217"/>
    <lineage>
        <taxon>Bacteria</taxon>
        <taxon>Bacillati</taxon>
        <taxon>Bacillota</taxon>
        <taxon>Bacilli</taxon>
        <taxon>Lactobacillales</taxon>
        <taxon>Lactobacillaceae</taxon>
        <taxon>Lactiplantibacillus</taxon>
    </lineage>
</organism>
<feature type="transmembrane region" description="Helical" evidence="1">
    <location>
        <begin position="318"/>
        <end position="343"/>
    </location>
</feature>
<keyword evidence="1" id="KW-1133">Transmembrane helix</keyword>
<feature type="transmembrane region" description="Helical" evidence="1">
    <location>
        <begin position="46"/>
        <end position="68"/>
    </location>
</feature>
<keyword evidence="3" id="KW-1185">Reference proteome</keyword>
<name>A0ABV6K561_9LACO</name>
<dbReference type="Proteomes" id="UP001589855">
    <property type="component" value="Unassembled WGS sequence"/>
</dbReference>
<sequence length="415" mass="47157">MFKRWLTTLQANISQVYLITFAIYLASVTINTTTFYPYYPHRVATVIQLLAALVMLGIIVLGVELTTWQLIGEVALLCLVVVVTLISSSNYLVTTVLLVMAARTVNFRRIVKVYLWVVGGILLIAFLAAMTGVIKNITFATDDGLRQSFGVVYTTDFASHLFYLVCAYLYLQARRFRPIAILPALVALGVIVIFTHTMTNTIGLVVLIVGYLCYIYRRQLRQWRFCSVGLRYSYWALPLAATIIIWLTAIFNANNRFLNLLNQWLSTRLSLGYNGLLAYGVRLLGQPWIPMNGWGGDRSQSFTDGVGSLTYFFIDSSFLNMLILNGALLTIVIVAGFTLFLWWRTRQRDYLLPVIFVAIAICSAFDQHFLEVTYNVFLLAPFAVLPRYKFALEPHPFHVHRWYSRRKGLADGKVD</sequence>
<dbReference type="RefSeq" id="WP_225425725.1">
    <property type="nucleotide sequence ID" value="NZ_BAABRM010000053.1"/>
</dbReference>
<keyword evidence="1" id="KW-0472">Membrane</keyword>
<feature type="transmembrane region" description="Helical" evidence="1">
    <location>
        <begin position="16"/>
        <end position="39"/>
    </location>
</feature>
<feature type="transmembrane region" description="Helical" evidence="1">
    <location>
        <begin position="232"/>
        <end position="251"/>
    </location>
</feature>
<gene>
    <name evidence="2" type="ORF">ACFFGS_04695</name>
</gene>
<dbReference type="EMBL" id="JBHLUK010000045">
    <property type="protein sequence ID" value="MFC0423420.1"/>
    <property type="molecule type" value="Genomic_DNA"/>
</dbReference>
<accession>A0ABV6K561</accession>
<evidence type="ECO:0000313" key="2">
    <source>
        <dbReference type="EMBL" id="MFC0423420.1"/>
    </source>
</evidence>
<evidence type="ECO:0000313" key="3">
    <source>
        <dbReference type="Proteomes" id="UP001589855"/>
    </source>
</evidence>
<feature type="transmembrane region" description="Helical" evidence="1">
    <location>
        <begin position="202"/>
        <end position="220"/>
    </location>
</feature>
<feature type="transmembrane region" description="Helical" evidence="1">
    <location>
        <begin position="113"/>
        <end position="131"/>
    </location>
</feature>
<feature type="transmembrane region" description="Helical" evidence="1">
    <location>
        <begin position="178"/>
        <end position="196"/>
    </location>
</feature>
<feature type="transmembrane region" description="Helical" evidence="1">
    <location>
        <begin position="350"/>
        <end position="370"/>
    </location>
</feature>
<reference evidence="2 3" key="1">
    <citation type="submission" date="2024-09" db="EMBL/GenBank/DDBJ databases">
        <authorList>
            <person name="Sun Q."/>
            <person name="Mori K."/>
        </authorList>
    </citation>
    <scope>NUCLEOTIDE SEQUENCE [LARGE SCALE GENOMIC DNA]</scope>
    <source>
        <strain evidence="2 3">TBRC 4575</strain>
    </source>
</reference>
<comment type="caution">
    <text evidence="2">The sequence shown here is derived from an EMBL/GenBank/DDBJ whole genome shotgun (WGS) entry which is preliminary data.</text>
</comment>
<protein>
    <submittedName>
        <fullName evidence="2">Polysaccharide biosynthesis protein</fullName>
    </submittedName>
</protein>
<keyword evidence="1" id="KW-0812">Transmembrane</keyword>
<feature type="transmembrane region" description="Helical" evidence="1">
    <location>
        <begin position="74"/>
        <end position="101"/>
    </location>
</feature>
<evidence type="ECO:0000256" key="1">
    <source>
        <dbReference type="SAM" id="Phobius"/>
    </source>
</evidence>
<proteinExistence type="predicted"/>
<feature type="transmembrane region" description="Helical" evidence="1">
    <location>
        <begin position="151"/>
        <end position="171"/>
    </location>
</feature>